<feature type="transmembrane region" description="Helical" evidence="1">
    <location>
        <begin position="12"/>
        <end position="36"/>
    </location>
</feature>
<dbReference type="EMBL" id="KI668987">
    <property type="protein sequence ID" value="ETN70242.1"/>
    <property type="molecule type" value="Genomic_DNA"/>
</dbReference>
<name>W2SNG5_NECAM</name>
<dbReference type="KEGG" id="nai:NECAME_14895"/>
<accession>W2SNG5</accession>
<protein>
    <submittedName>
        <fullName evidence="2">Uncharacterized protein</fullName>
    </submittedName>
</protein>
<keyword evidence="1" id="KW-0812">Transmembrane</keyword>
<gene>
    <name evidence="2" type="ORF">NECAME_14895</name>
</gene>
<organism evidence="2 3">
    <name type="scientific">Necator americanus</name>
    <name type="common">Human hookworm</name>
    <dbReference type="NCBI Taxonomy" id="51031"/>
    <lineage>
        <taxon>Eukaryota</taxon>
        <taxon>Metazoa</taxon>
        <taxon>Ecdysozoa</taxon>
        <taxon>Nematoda</taxon>
        <taxon>Chromadorea</taxon>
        <taxon>Rhabditida</taxon>
        <taxon>Rhabditina</taxon>
        <taxon>Rhabditomorpha</taxon>
        <taxon>Strongyloidea</taxon>
        <taxon>Ancylostomatidae</taxon>
        <taxon>Bunostominae</taxon>
        <taxon>Necator</taxon>
    </lineage>
</organism>
<evidence type="ECO:0000313" key="2">
    <source>
        <dbReference type="EMBL" id="ETN70242.1"/>
    </source>
</evidence>
<reference evidence="3" key="1">
    <citation type="journal article" date="2014" name="Nat. Genet.">
        <title>Genome of the human hookworm Necator americanus.</title>
        <authorList>
            <person name="Tang Y.T."/>
            <person name="Gao X."/>
            <person name="Rosa B.A."/>
            <person name="Abubucker S."/>
            <person name="Hallsworth-Pepin K."/>
            <person name="Martin J."/>
            <person name="Tyagi R."/>
            <person name="Heizer E."/>
            <person name="Zhang X."/>
            <person name="Bhonagiri-Palsikar V."/>
            <person name="Minx P."/>
            <person name="Warren W.C."/>
            <person name="Wang Q."/>
            <person name="Zhan B."/>
            <person name="Hotez P.J."/>
            <person name="Sternberg P.W."/>
            <person name="Dougall A."/>
            <person name="Gaze S.T."/>
            <person name="Mulvenna J."/>
            <person name="Sotillo J."/>
            <person name="Ranganathan S."/>
            <person name="Rabelo E.M."/>
            <person name="Wilson R.K."/>
            <person name="Felgner P.L."/>
            <person name="Bethony J."/>
            <person name="Hawdon J.M."/>
            <person name="Gasser R.B."/>
            <person name="Loukas A."/>
            <person name="Mitreva M."/>
        </authorList>
    </citation>
    <scope>NUCLEOTIDE SEQUENCE [LARGE SCALE GENOMIC DNA]</scope>
</reference>
<proteinExistence type="predicted"/>
<dbReference type="Proteomes" id="UP000053676">
    <property type="component" value="Unassembled WGS sequence"/>
</dbReference>
<evidence type="ECO:0000256" key="1">
    <source>
        <dbReference type="SAM" id="Phobius"/>
    </source>
</evidence>
<evidence type="ECO:0000313" key="3">
    <source>
        <dbReference type="Proteomes" id="UP000053676"/>
    </source>
</evidence>
<sequence length="95" mass="11277">MELARSWPKFLGYDFVVSVVFWSYGMRRLCFCFFLLSEVRDFRNLVLFLCGYCIRCITWIYSRVIFFMMSINLFRETIHYKGCGAVAPNTAMFCG</sequence>
<keyword evidence="3" id="KW-1185">Reference proteome</keyword>
<keyword evidence="1" id="KW-1133">Transmembrane helix</keyword>
<feature type="transmembrane region" description="Helical" evidence="1">
    <location>
        <begin position="42"/>
        <end position="61"/>
    </location>
</feature>
<dbReference type="AlphaFoldDB" id="W2SNG5"/>
<keyword evidence="1" id="KW-0472">Membrane</keyword>